<comment type="caution">
    <text evidence="6">The sequence shown here is derived from an EMBL/GenBank/DDBJ whole genome shotgun (WGS) entry which is preliminary data.</text>
</comment>
<dbReference type="GO" id="GO:0016020">
    <property type="term" value="C:membrane"/>
    <property type="evidence" value="ECO:0007669"/>
    <property type="project" value="UniProtKB-SubCell"/>
</dbReference>
<name>A0A8S1C190_9INSE</name>
<proteinExistence type="predicted"/>
<evidence type="ECO:0000313" key="7">
    <source>
        <dbReference type="Proteomes" id="UP000494165"/>
    </source>
</evidence>
<protein>
    <recommendedName>
        <fullName evidence="8">Tetraspanin</fullName>
    </recommendedName>
</protein>
<dbReference type="EMBL" id="CADEPI010000010">
    <property type="protein sequence ID" value="CAB3362800.1"/>
    <property type="molecule type" value="Genomic_DNA"/>
</dbReference>
<feature type="transmembrane region" description="Helical" evidence="5">
    <location>
        <begin position="186"/>
        <end position="207"/>
    </location>
</feature>
<dbReference type="Gene3D" id="1.10.1450.10">
    <property type="entry name" value="Tetraspanin"/>
    <property type="match status" value="1"/>
</dbReference>
<dbReference type="SUPFAM" id="SSF48652">
    <property type="entry name" value="Tetraspanin"/>
    <property type="match status" value="1"/>
</dbReference>
<keyword evidence="3 5" id="KW-1133">Transmembrane helix</keyword>
<keyword evidence="7" id="KW-1185">Reference proteome</keyword>
<evidence type="ECO:0000256" key="5">
    <source>
        <dbReference type="SAM" id="Phobius"/>
    </source>
</evidence>
<dbReference type="AlphaFoldDB" id="A0A8S1C190"/>
<evidence type="ECO:0000256" key="4">
    <source>
        <dbReference type="ARBA" id="ARBA00023136"/>
    </source>
</evidence>
<evidence type="ECO:0000256" key="1">
    <source>
        <dbReference type="ARBA" id="ARBA00004141"/>
    </source>
</evidence>
<dbReference type="OrthoDB" id="6134317at2759"/>
<dbReference type="Pfam" id="PF00335">
    <property type="entry name" value="Tetraspanin"/>
    <property type="match status" value="1"/>
</dbReference>
<keyword evidence="2 5" id="KW-0812">Transmembrane</keyword>
<comment type="subcellular location">
    <subcellularLocation>
        <location evidence="1">Membrane</location>
        <topology evidence="1">Multi-pass membrane protein</topology>
    </subcellularLocation>
</comment>
<feature type="transmembrane region" description="Helical" evidence="5">
    <location>
        <begin position="12"/>
        <end position="35"/>
    </location>
</feature>
<dbReference type="InterPro" id="IPR008952">
    <property type="entry name" value="Tetraspanin_EC2_sf"/>
</dbReference>
<feature type="transmembrane region" description="Helical" evidence="5">
    <location>
        <begin position="47"/>
        <end position="70"/>
    </location>
</feature>
<evidence type="ECO:0000256" key="2">
    <source>
        <dbReference type="ARBA" id="ARBA00022692"/>
    </source>
</evidence>
<sequence>MKAFPKSVPLALCVVLSACAIIEIVIGAVAFGTMFSLEIFEPLENRAALIVLMTSGVLTLICSAIGVVGFMKNRKLLLVYIAVACANIILQVAGFSVAFHSNVISEATELLVRLRVLYNFNEPTVMRLWDEMQKSLQCCGLLDSSEWQNSYPDSCCLDGDCTALTIFADPCYTVTEFFFFDLTQGVAGLSAAMTILQLILGGIAVIVSRQKPSSAYKPDSN</sequence>
<reference evidence="6 7" key="1">
    <citation type="submission" date="2020-04" db="EMBL/GenBank/DDBJ databases">
        <authorList>
            <person name="Alioto T."/>
            <person name="Alioto T."/>
            <person name="Gomez Garrido J."/>
        </authorList>
    </citation>
    <scope>NUCLEOTIDE SEQUENCE [LARGE SCALE GENOMIC DNA]</scope>
</reference>
<gene>
    <name evidence="6" type="ORF">CLODIP_2_CD15517</name>
</gene>
<dbReference type="PROSITE" id="PS51257">
    <property type="entry name" value="PROKAR_LIPOPROTEIN"/>
    <property type="match status" value="1"/>
</dbReference>
<evidence type="ECO:0000313" key="6">
    <source>
        <dbReference type="EMBL" id="CAB3362800.1"/>
    </source>
</evidence>
<keyword evidence="4 5" id="KW-0472">Membrane</keyword>
<dbReference type="PANTHER" id="PTHR19282">
    <property type="entry name" value="TETRASPANIN"/>
    <property type="match status" value="1"/>
</dbReference>
<accession>A0A8S1C190</accession>
<evidence type="ECO:0000256" key="3">
    <source>
        <dbReference type="ARBA" id="ARBA00022989"/>
    </source>
</evidence>
<feature type="transmembrane region" description="Helical" evidence="5">
    <location>
        <begin position="77"/>
        <end position="99"/>
    </location>
</feature>
<organism evidence="6 7">
    <name type="scientific">Cloeon dipterum</name>
    <dbReference type="NCBI Taxonomy" id="197152"/>
    <lineage>
        <taxon>Eukaryota</taxon>
        <taxon>Metazoa</taxon>
        <taxon>Ecdysozoa</taxon>
        <taxon>Arthropoda</taxon>
        <taxon>Hexapoda</taxon>
        <taxon>Insecta</taxon>
        <taxon>Pterygota</taxon>
        <taxon>Palaeoptera</taxon>
        <taxon>Ephemeroptera</taxon>
        <taxon>Pisciforma</taxon>
        <taxon>Baetidae</taxon>
        <taxon>Cloeon</taxon>
    </lineage>
</organism>
<dbReference type="Proteomes" id="UP000494165">
    <property type="component" value="Unassembled WGS sequence"/>
</dbReference>
<dbReference type="InterPro" id="IPR018499">
    <property type="entry name" value="Tetraspanin/Peripherin"/>
</dbReference>
<evidence type="ECO:0008006" key="8">
    <source>
        <dbReference type="Google" id="ProtNLM"/>
    </source>
</evidence>